<organism evidence="2 3">
    <name type="scientific">Zasmidium cellare ATCC 36951</name>
    <dbReference type="NCBI Taxonomy" id="1080233"/>
    <lineage>
        <taxon>Eukaryota</taxon>
        <taxon>Fungi</taxon>
        <taxon>Dikarya</taxon>
        <taxon>Ascomycota</taxon>
        <taxon>Pezizomycotina</taxon>
        <taxon>Dothideomycetes</taxon>
        <taxon>Dothideomycetidae</taxon>
        <taxon>Mycosphaerellales</taxon>
        <taxon>Mycosphaerellaceae</taxon>
        <taxon>Zasmidium</taxon>
    </lineage>
</organism>
<dbReference type="RefSeq" id="XP_033666055.1">
    <property type="nucleotide sequence ID" value="XM_033807288.1"/>
</dbReference>
<reference evidence="2" key="1">
    <citation type="journal article" date="2020" name="Stud. Mycol.">
        <title>101 Dothideomycetes genomes: a test case for predicting lifestyles and emergence of pathogens.</title>
        <authorList>
            <person name="Haridas S."/>
            <person name="Albert R."/>
            <person name="Binder M."/>
            <person name="Bloem J."/>
            <person name="Labutti K."/>
            <person name="Salamov A."/>
            <person name="Andreopoulos B."/>
            <person name="Baker S."/>
            <person name="Barry K."/>
            <person name="Bills G."/>
            <person name="Bluhm B."/>
            <person name="Cannon C."/>
            <person name="Castanera R."/>
            <person name="Culley D."/>
            <person name="Daum C."/>
            <person name="Ezra D."/>
            <person name="Gonzalez J."/>
            <person name="Henrissat B."/>
            <person name="Kuo A."/>
            <person name="Liang C."/>
            <person name="Lipzen A."/>
            <person name="Lutzoni F."/>
            <person name="Magnuson J."/>
            <person name="Mondo S."/>
            <person name="Nolan M."/>
            <person name="Ohm R."/>
            <person name="Pangilinan J."/>
            <person name="Park H.-J."/>
            <person name="Ramirez L."/>
            <person name="Alfaro M."/>
            <person name="Sun H."/>
            <person name="Tritt A."/>
            <person name="Yoshinaga Y."/>
            <person name="Zwiers L.-H."/>
            <person name="Turgeon B."/>
            <person name="Goodwin S."/>
            <person name="Spatafora J."/>
            <person name="Crous P."/>
            <person name="Grigoriev I."/>
        </authorList>
    </citation>
    <scope>NUCLEOTIDE SEQUENCE</scope>
    <source>
        <strain evidence="2">ATCC 36951</strain>
    </source>
</reference>
<accession>A0A6A6CIE1</accession>
<evidence type="ECO:0000256" key="1">
    <source>
        <dbReference type="SAM" id="MobiDB-lite"/>
    </source>
</evidence>
<keyword evidence="3" id="KW-1185">Reference proteome</keyword>
<evidence type="ECO:0000313" key="2">
    <source>
        <dbReference type="EMBL" id="KAF2165166.1"/>
    </source>
</evidence>
<sequence>MSVSRKLSSEPVIVSTTNDAYPKELGLDLITRRFLLDEEPDIDVYAQSLMLMMKAHTERIMQSGASNPSAASSDSCSSSNNLADRGSDPGDTNDQDSMIQTTLQEHDPVVYKARESDSKTSLSMTNSKLKTPVVRRNSI</sequence>
<dbReference type="Proteomes" id="UP000799537">
    <property type="component" value="Unassembled WGS sequence"/>
</dbReference>
<dbReference type="EMBL" id="ML993601">
    <property type="protein sequence ID" value="KAF2165166.1"/>
    <property type="molecule type" value="Genomic_DNA"/>
</dbReference>
<gene>
    <name evidence="2" type="ORF">M409DRAFT_24552</name>
</gene>
<dbReference type="AlphaFoldDB" id="A0A6A6CIE1"/>
<feature type="compositionally biased region" description="Polar residues" evidence="1">
    <location>
        <begin position="90"/>
        <end position="103"/>
    </location>
</feature>
<feature type="compositionally biased region" description="Basic and acidic residues" evidence="1">
    <location>
        <begin position="104"/>
        <end position="118"/>
    </location>
</feature>
<protein>
    <submittedName>
        <fullName evidence="2">Uncharacterized protein</fullName>
    </submittedName>
</protein>
<evidence type="ECO:0000313" key="3">
    <source>
        <dbReference type="Proteomes" id="UP000799537"/>
    </source>
</evidence>
<dbReference type="GeneID" id="54560560"/>
<feature type="compositionally biased region" description="Low complexity" evidence="1">
    <location>
        <begin position="63"/>
        <end position="81"/>
    </location>
</feature>
<proteinExistence type="predicted"/>
<feature type="compositionally biased region" description="Polar residues" evidence="1">
    <location>
        <begin position="119"/>
        <end position="129"/>
    </location>
</feature>
<name>A0A6A6CIE1_ZASCE</name>
<feature type="region of interest" description="Disordered" evidence="1">
    <location>
        <begin position="62"/>
        <end position="139"/>
    </location>
</feature>